<dbReference type="EMBL" id="JACFOF010000019">
    <property type="protein sequence ID" value="MBW7954129.1"/>
    <property type="molecule type" value="Genomic_DNA"/>
</dbReference>
<gene>
    <name evidence="1" type="ORF">H3C67_05090</name>
</gene>
<sequence length="57" mass="6436">GGGLIANYNTGLNFAKYRNINVYVPVVLDETKHFTYALTEEDVKREFHSNGASLLFK</sequence>
<organism evidence="1 2">
    <name type="scientific">Candidatus Dojkabacteria bacterium</name>
    <dbReference type="NCBI Taxonomy" id="2099670"/>
    <lineage>
        <taxon>Bacteria</taxon>
        <taxon>Candidatus Dojkabacteria</taxon>
    </lineage>
</organism>
<accession>A0A952AIL8</accession>
<proteinExistence type="predicted"/>
<reference evidence="1" key="1">
    <citation type="journal article" date="2022" name="ISME J.">
        <title>A general approach to explore prokaryotic protein glycosylation reveals the unique surface layer modulation of an anammox bacterium.</title>
        <authorList>
            <person name="Pabst M."/>
            <person name="Grouzdev D.S."/>
            <person name="Lawson C.E."/>
            <person name="Kleikamp H.B.C."/>
            <person name="de Ram C."/>
            <person name="Louwen R."/>
            <person name="Lin Y.M."/>
            <person name="Lucker S."/>
            <person name="van Loosdrecht M.C.M."/>
            <person name="Laureni M."/>
        </authorList>
    </citation>
    <scope>NUCLEOTIDE SEQUENCE</scope>
    <source>
        <strain evidence="1">BROCD043</strain>
    </source>
</reference>
<evidence type="ECO:0000313" key="1">
    <source>
        <dbReference type="EMBL" id="MBW7954129.1"/>
    </source>
</evidence>
<name>A0A952AIL8_9BACT</name>
<evidence type="ECO:0000313" key="2">
    <source>
        <dbReference type="Proteomes" id="UP000781173"/>
    </source>
</evidence>
<dbReference type="AlphaFoldDB" id="A0A952AIL8"/>
<dbReference type="Proteomes" id="UP000781173">
    <property type="component" value="Unassembled WGS sequence"/>
</dbReference>
<comment type="caution">
    <text evidence="1">The sequence shown here is derived from an EMBL/GenBank/DDBJ whole genome shotgun (WGS) entry which is preliminary data.</text>
</comment>
<protein>
    <submittedName>
        <fullName evidence="1">Uncharacterized protein</fullName>
    </submittedName>
</protein>
<feature type="non-terminal residue" evidence="1">
    <location>
        <position position="1"/>
    </location>
</feature>